<dbReference type="Gene3D" id="1.25.40.10">
    <property type="entry name" value="Tetratricopeptide repeat domain"/>
    <property type="match status" value="5"/>
</dbReference>
<name>A0A067FPE5_CITSI</name>
<feature type="non-terminal residue" evidence="3">
    <location>
        <position position="1"/>
    </location>
</feature>
<dbReference type="InterPro" id="IPR011990">
    <property type="entry name" value="TPR-like_helical_dom_sf"/>
</dbReference>
<feature type="repeat" description="PPR" evidence="2">
    <location>
        <begin position="419"/>
        <end position="453"/>
    </location>
</feature>
<dbReference type="FunFam" id="1.25.40.10:FF:000242">
    <property type="entry name" value="Pentatricopeptide repeat-containing protein"/>
    <property type="match status" value="1"/>
</dbReference>
<dbReference type="GO" id="GO:0009451">
    <property type="term" value="P:RNA modification"/>
    <property type="evidence" value="ECO:0007669"/>
    <property type="project" value="InterPro"/>
</dbReference>
<dbReference type="AlphaFoldDB" id="A0A067FPE5"/>
<evidence type="ECO:0000313" key="3">
    <source>
        <dbReference type="EMBL" id="KDO68025.1"/>
    </source>
</evidence>
<feature type="repeat" description="PPR" evidence="2">
    <location>
        <begin position="35"/>
        <end position="69"/>
    </location>
</feature>
<evidence type="ECO:0000256" key="2">
    <source>
        <dbReference type="PROSITE-ProRule" id="PRU00708"/>
    </source>
</evidence>
<dbReference type="PaxDb" id="2711-XP_006486756.1"/>
<evidence type="ECO:0000256" key="1">
    <source>
        <dbReference type="ARBA" id="ARBA00022737"/>
    </source>
</evidence>
<dbReference type="InterPro" id="IPR002885">
    <property type="entry name" value="PPR_rpt"/>
</dbReference>
<keyword evidence="1" id="KW-0677">Repeat</keyword>
<gene>
    <name evidence="3" type="ORF">CISIN_1g046221mg</name>
</gene>
<dbReference type="PROSITE" id="PS51375">
    <property type="entry name" value="PPR"/>
    <property type="match status" value="4"/>
</dbReference>
<reference evidence="3 4" key="1">
    <citation type="submission" date="2014-04" db="EMBL/GenBank/DDBJ databases">
        <authorList>
            <consortium name="International Citrus Genome Consortium"/>
            <person name="Gmitter F."/>
            <person name="Chen C."/>
            <person name="Farmerie W."/>
            <person name="Harkins T."/>
            <person name="Desany B."/>
            <person name="Mohiuddin M."/>
            <person name="Kodira C."/>
            <person name="Borodovsky M."/>
            <person name="Lomsadze A."/>
            <person name="Burns P."/>
            <person name="Jenkins J."/>
            <person name="Prochnik S."/>
            <person name="Shu S."/>
            <person name="Chapman J."/>
            <person name="Pitluck S."/>
            <person name="Schmutz J."/>
            <person name="Rokhsar D."/>
        </authorList>
    </citation>
    <scope>NUCLEOTIDE SEQUENCE</scope>
</reference>
<keyword evidence="4" id="KW-1185">Reference proteome</keyword>
<dbReference type="FunFam" id="1.25.40.10:FF:000351">
    <property type="entry name" value="Pentatricopeptide repeat-containing protein"/>
    <property type="match status" value="1"/>
</dbReference>
<protein>
    <recommendedName>
        <fullName evidence="5">Pentacotripeptide-repeat region of PRORP domain-containing protein</fullName>
    </recommendedName>
</protein>
<dbReference type="InterPro" id="IPR046960">
    <property type="entry name" value="PPR_At4g14850-like_plant"/>
</dbReference>
<dbReference type="eggNOG" id="KOG4197">
    <property type="taxonomic scope" value="Eukaryota"/>
</dbReference>
<sequence length="572" mass="62584">PCIDPYNSSKLLSNYFKSGKIKEAENLFDEIPEKNVVSWSIVIHGYSINGFHEKSMKAFSHMMLSGLLPNSFTMVGVLVAAAGLQNLELARSIHGLMVKFGLESDLFEGLKNPYLVSCNAIVAGFINNKLFQQAVLLFNFFRGSGLVPNAVTMLTVIRGCVALGSRALCELIHGLTIKLGLILDVSVNNSVLDMYSCLMDLDAAIQIFREMECKDVISWTRMMGLFVDFEYAGDALKIFREMRKSRIICDTVALLNLISVNAILGDLKRGKQLHAQVVLGGLQSELRLSNSIIAMYSKCGDLDSSRSVFNQITEKSLVSWTAIISGYVQNGCAREALNQFIKMRQEKTDSVDSITLVSILTASGELAALEICLQLHGIAFEAGFPRYRSVQNCLISSYSKCGNVDLAYIVFEEMGFLRDVVSWNTIIYGYGVNGHGETALALYHKMTETGEVPDSSTYLSILNACGHAGLTNDGLVIFNQMIEENKVKPSQEHYGCVVDLLARAGCLSDASGLAGKLLEGMGPNIWRALLSGCVLHVGRFQDAEALRSGSQKKGIIKIPGISFLNSTSRDFG</sequence>
<accession>A0A067FPE5</accession>
<feature type="repeat" description="PPR" evidence="2">
    <location>
        <begin position="316"/>
        <end position="350"/>
    </location>
</feature>
<dbReference type="PANTHER" id="PTHR47926:SF452">
    <property type="entry name" value="PENTATRICOPEPTIDE REPEAT-CONTAINING PROTEIN"/>
    <property type="match status" value="1"/>
</dbReference>
<dbReference type="Proteomes" id="UP000027120">
    <property type="component" value="Unassembled WGS sequence"/>
</dbReference>
<evidence type="ECO:0008006" key="5">
    <source>
        <dbReference type="Google" id="ProtNLM"/>
    </source>
</evidence>
<dbReference type="Pfam" id="PF01535">
    <property type="entry name" value="PPR"/>
    <property type="match status" value="7"/>
</dbReference>
<dbReference type="SMR" id="A0A067FPE5"/>
<dbReference type="GO" id="GO:0003723">
    <property type="term" value="F:RNA binding"/>
    <property type="evidence" value="ECO:0007669"/>
    <property type="project" value="InterPro"/>
</dbReference>
<dbReference type="Pfam" id="PF13041">
    <property type="entry name" value="PPR_2"/>
    <property type="match status" value="1"/>
</dbReference>
<dbReference type="EMBL" id="KK784895">
    <property type="protein sequence ID" value="KDO68025.1"/>
    <property type="molecule type" value="Genomic_DNA"/>
</dbReference>
<evidence type="ECO:0000313" key="4">
    <source>
        <dbReference type="Proteomes" id="UP000027120"/>
    </source>
</evidence>
<proteinExistence type="predicted"/>
<dbReference type="PANTHER" id="PTHR47926">
    <property type="entry name" value="PENTATRICOPEPTIDE REPEAT-CONTAINING PROTEIN"/>
    <property type="match status" value="1"/>
</dbReference>
<dbReference type="NCBIfam" id="TIGR00756">
    <property type="entry name" value="PPR"/>
    <property type="match status" value="3"/>
</dbReference>
<feature type="repeat" description="PPR" evidence="2">
    <location>
        <begin position="454"/>
        <end position="489"/>
    </location>
</feature>
<organism evidence="3 4">
    <name type="scientific">Citrus sinensis</name>
    <name type="common">Sweet orange</name>
    <name type="synonym">Citrus aurantium var. sinensis</name>
    <dbReference type="NCBI Taxonomy" id="2711"/>
    <lineage>
        <taxon>Eukaryota</taxon>
        <taxon>Viridiplantae</taxon>
        <taxon>Streptophyta</taxon>
        <taxon>Embryophyta</taxon>
        <taxon>Tracheophyta</taxon>
        <taxon>Spermatophyta</taxon>
        <taxon>Magnoliopsida</taxon>
        <taxon>eudicotyledons</taxon>
        <taxon>Gunneridae</taxon>
        <taxon>Pentapetalae</taxon>
        <taxon>rosids</taxon>
        <taxon>malvids</taxon>
        <taxon>Sapindales</taxon>
        <taxon>Rutaceae</taxon>
        <taxon>Aurantioideae</taxon>
        <taxon>Citrus</taxon>
    </lineage>
</organism>